<evidence type="ECO:0000256" key="3">
    <source>
        <dbReference type="ARBA" id="ARBA00022475"/>
    </source>
</evidence>
<keyword evidence="7 11" id="KW-0472">Membrane</keyword>
<keyword evidence="8" id="KW-0143">Chaperone</keyword>
<feature type="compositionally biased region" description="Basic and acidic residues" evidence="10">
    <location>
        <begin position="325"/>
        <end position="336"/>
    </location>
</feature>
<comment type="subcellular location">
    <subcellularLocation>
        <location evidence="1">Cell membrane</location>
        <topology evidence="1">Multi-pass membrane protein</topology>
    </subcellularLocation>
    <subcellularLocation>
        <location evidence="9">Membrane</location>
        <topology evidence="9">Multi-pass membrane protein</topology>
    </subcellularLocation>
</comment>
<evidence type="ECO:0000259" key="12">
    <source>
        <dbReference type="Pfam" id="PF02096"/>
    </source>
</evidence>
<evidence type="ECO:0000256" key="8">
    <source>
        <dbReference type="ARBA" id="ARBA00023186"/>
    </source>
</evidence>
<name>A0A3E4EZR1_9FIRM</name>
<keyword evidence="3" id="KW-1003">Cell membrane</keyword>
<sequence>MEEKEMVGSLLSAANWPIVGQICWVLGKVMNFIYTMLDGALPSDTGLVGISIILYTILVYTLMLPMTINQQRSSKMQAVVQPEVMAIQKKYKNKKDQASMLKQQEEIQQVYDKYGVSMMGGCLPLLIQMPFLFALYPVIYRISDYVPNITAQANKFLTIPDMTITPGNMLSMAKSGETMGYSAAALVITAILLPVLSAFTQYLNMKLSMAVNGSNRPADKDDPTAATMRTMNMTMPLFSLVMVFTLPTGIGIYWIVSAIVRMVQQVFINKHLSKMSVDDMIEKNKEKAQKKKEKRGEKAEKINAMAQTNTKSIKSSATKSSSMSDIEREEKLEKARANAKPGSLASKANMVKNFNENK</sequence>
<evidence type="ECO:0000256" key="9">
    <source>
        <dbReference type="RuleBase" id="RU003945"/>
    </source>
</evidence>
<dbReference type="Proteomes" id="UP000283630">
    <property type="component" value="Unassembled WGS sequence"/>
</dbReference>
<evidence type="ECO:0000256" key="1">
    <source>
        <dbReference type="ARBA" id="ARBA00004651"/>
    </source>
</evidence>
<feature type="transmembrane region" description="Helical" evidence="11">
    <location>
        <begin position="237"/>
        <end position="256"/>
    </location>
</feature>
<dbReference type="InterPro" id="IPR001708">
    <property type="entry name" value="YidC/ALB3/OXA1/COX18"/>
</dbReference>
<evidence type="ECO:0000256" key="10">
    <source>
        <dbReference type="SAM" id="MobiDB-lite"/>
    </source>
</evidence>
<dbReference type="GO" id="GO:0051205">
    <property type="term" value="P:protein insertion into membrane"/>
    <property type="evidence" value="ECO:0007669"/>
    <property type="project" value="TreeGrafter"/>
</dbReference>
<keyword evidence="6 11" id="KW-1133">Transmembrane helix</keyword>
<evidence type="ECO:0000256" key="5">
    <source>
        <dbReference type="ARBA" id="ARBA00022927"/>
    </source>
</evidence>
<gene>
    <name evidence="13" type="primary">yidC</name>
    <name evidence="14" type="ORF">DWX53_12765</name>
    <name evidence="13" type="ORF">DXD84_12110</name>
</gene>
<feature type="transmembrane region" description="Helical" evidence="11">
    <location>
        <begin position="7"/>
        <end position="27"/>
    </location>
</feature>
<dbReference type="PANTHER" id="PTHR12428:SF65">
    <property type="entry name" value="CYTOCHROME C OXIDASE ASSEMBLY PROTEIN COX18, MITOCHONDRIAL"/>
    <property type="match status" value="1"/>
</dbReference>
<keyword evidence="2" id="KW-0813">Transport</keyword>
<comment type="caution">
    <text evidence="13">The sequence shown here is derived from an EMBL/GenBank/DDBJ whole genome shotgun (WGS) entry which is preliminary data.</text>
</comment>
<feature type="region of interest" description="Disordered" evidence="10">
    <location>
        <begin position="288"/>
        <end position="358"/>
    </location>
</feature>
<keyword evidence="5" id="KW-0653">Protein transport</keyword>
<protein>
    <submittedName>
        <fullName evidence="13">Membrane protein insertase YidC</fullName>
    </submittedName>
</protein>
<evidence type="ECO:0000313" key="14">
    <source>
        <dbReference type="EMBL" id="RGT07285.1"/>
    </source>
</evidence>
<dbReference type="GO" id="GO:0005886">
    <property type="term" value="C:plasma membrane"/>
    <property type="evidence" value="ECO:0007669"/>
    <property type="project" value="UniProtKB-SubCell"/>
</dbReference>
<feature type="domain" description="Membrane insertase YidC/Oxa/ALB C-terminal" evidence="12">
    <location>
        <begin position="49"/>
        <end position="270"/>
    </location>
</feature>
<accession>A0A3E4EZR1</accession>
<evidence type="ECO:0000256" key="4">
    <source>
        <dbReference type="ARBA" id="ARBA00022692"/>
    </source>
</evidence>
<dbReference type="PANTHER" id="PTHR12428">
    <property type="entry name" value="OXA1"/>
    <property type="match status" value="1"/>
</dbReference>
<dbReference type="CDD" id="cd20070">
    <property type="entry name" value="5TM_YidC_Alb3"/>
    <property type="match status" value="1"/>
</dbReference>
<dbReference type="Pfam" id="PF02096">
    <property type="entry name" value="60KD_IMP"/>
    <property type="match status" value="1"/>
</dbReference>
<proteinExistence type="inferred from homology"/>
<keyword evidence="4 9" id="KW-0812">Transmembrane</keyword>
<dbReference type="InterPro" id="IPR047196">
    <property type="entry name" value="YidC_ALB_C"/>
</dbReference>
<evidence type="ECO:0000313" key="15">
    <source>
        <dbReference type="Proteomes" id="UP000260664"/>
    </source>
</evidence>
<organism evidence="13 15">
    <name type="scientific">Dorea formicigenerans</name>
    <dbReference type="NCBI Taxonomy" id="39486"/>
    <lineage>
        <taxon>Bacteria</taxon>
        <taxon>Bacillati</taxon>
        <taxon>Bacillota</taxon>
        <taxon>Clostridia</taxon>
        <taxon>Lachnospirales</taxon>
        <taxon>Lachnospiraceae</taxon>
        <taxon>Dorea</taxon>
    </lineage>
</organism>
<dbReference type="EMBL" id="QSOI01000017">
    <property type="protein sequence ID" value="RGI82169.1"/>
    <property type="molecule type" value="Genomic_DNA"/>
</dbReference>
<feature type="transmembrane region" description="Helical" evidence="11">
    <location>
        <begin position="47"/>
        <end position="68"/>
    </location>
</feature>
<evidence type="ECO:0000256" key="11">
    <source>
        <dbReference type="SAM" id="Phobius"/>
    </source>
</evidence>
<reference evidence="15 16" key="1">
    <citation type="submission" date="2018-08" db="EMBL/GenBank/DDBJ databases">
        <title>A genome reference for cultivated species of the human gut microbiota.</title>
        <authorList>
            <person name="Zou Y."/>
            <person name="Xue W."/>
            <person name="Luo G."/>
        </authorList>
    </citation>
    <scope>NUCLEOTIDE SEQUENCE [LARGE SCALE GENOMIC DNA]</scope>
    <source>
        <strain evidence="14 16">AF19-4AC</strain>
        <strain evidence="13 15">TM09-19AC</strain>
    </source>
</reference>
<feature type="transmembrane region" description="Helical" evidence="11">
    <location>
        <begin position="179"/>
        <end position="199"/>
    </location>
</feature>
<dbReference type="AlphaFoldDB" id="A0A3E4EZR1"/>
<dbReference type="NCBIfam" id="TIGR03592">
    <property type="entry name" value="yidC_oxa1_cterm"/>
    <property type="match status" value="1"/>
</dbReference>
<evidence type="ECO:0000313" key="16">
    <source>
        <dbReference type="Proteomes" id="UP000283630"/>
    </source>
</evidence>
<dbReference type="GO" id="GO:0032977">
    <property type="term" value="F:membrane insertase activity"/>
    <property type="evidence" value="ECO:0007669"/>
    <property type="project" value="InterPro"/>
</dbReference>
<feature type="compositionally biased region" description="Low complexity" evidence="10">
    <location>
        <begin position="308"/>
        <end position="324"/>
    </location>
</feature>
<comment type="similarity">
    <text evidence="9">Belongs to the OXA1/ALB3/YidC family.</text>
</comment>
<dbReference type="GO" id="GO:0015031">
    <property type="term" value="P:protein transport"/>
    <property type="evidence" value="ECO:0007669"/>
    <property type="project" value="UniProtKB-KW"/>
</dbReference>
<dbReference type="Proteomes" id="UP000260664">
    <property type="component" value="Unassembled WGS sequence"/>
</dbReference>
<evidence type="ECO:0000256" key="6">
    <source>
        <dbReference type="ARBA" id="ARBA00022989"/>
    </source>
</evidence>
<evidence type="ECO:0000313" key="13">
    <source>
        <dbReference type="EMBL" id="RGI82169.1"/>
    </source>
</evidence>
<evidence type="ECO:0000256" key="2">
    <source>
        <dbReference type="ARBA" id="ARBA00022448"/>
    </source>
</evidence>
<dbReference type="EMBL" id="QRWH01000015">
    <property type="protein sequence ID" value="RGT07285.1"/>
    <property type="molecule type" value="Genomic_DNA"/>
</dbReference>
<dbReference type="InterPro" id="IPR028055">
    <property type="entry name" value="YidC/Oxa/ALB_C"/>
</dbReference>
<feature type="transmembrane region" description="Helical" evidence="11">
    <location>
        <begin position="116"/>
        <end position="139"/>
    </location>
</feature>
<evidence type="ECO:0000256" key="7">
    <source>
        <dbReference type="ARBA" id="ARBA00023136"/>
    </source>
</evidence>